<dbReference type="Pfam" id="PF10096">
    <property type="entry name" value="DUF2334"/>
    <property type="match status" value="1"/>
</dbReference>
<dbReference type="EMBL" id="BDCO01000002">
    <property type="protein sequence ID" value="GAT32977.1"/>
    <property type="molecule type" value="Genomic_DNA"/>
</dbReference>
<evidence type="ECO:0000313" key="2">
    <source>
        <dbReference type="Proteomes" id="UP000076023"/>
    </source>
</evidence>
<proteinExistence type="predicted"/>
<dbReference type="InterPro" id="IPR018763">
    <property type="entry name" value="DUF2334"/>
</dbReference>
<protein>
    <submittedName>
        <fullName evidence="1">Peptidoglycan/xylan/chitin deacetylase, PgdA/CDA1 family</fullName>
    </submittedName>
</protein>
<evidence type="ECO:0000313" key="1">
    <source>
        <dbReference type="EMBL" id="GAT32977.1"/>
    </source>
</evidence>
<accession>A0A146G7W9</accession>
<dbReference type="OrthoDB" id="193920at2"/>
<gene>
    <name evidence="1" type="ORF">TSACC_21381</name>
</gene>
<dbReference type="Gene3D" id="3.20.20.370">
    <property type="entry name" value="Glycoside hydrolase/deacetylase"/>
    <property type="match status" value="1"/>
</dbReference>
<dbReference type="Proteomes" id="UP000076023">
    <property type="component" value="Unassembled WGS sequence"/>
</dbReference>
<dbReference type="SUPFAM" id="SSF88713">
    <property type="entry name" value="Glycoside hydrolase/deacetylase"/>
    <property type="match status" value="1"/>
</dbReference>
<dbReference type="RefSeq" id="WP_075078763.1">
    <property type="nucleotide sequence ID" value="NZ_BDCO01000002.1"/>
</dbReference>
<dbReference type="AlphaFoldDB" id="A0A146G7W9"/>
<comment type="caution">
    <text evidence="1">The sequence shown here is derived from an EMBL/GenBank/DDBJ whole genome shotgun (WGS) entry which is preliminary data.</text>
</comment>
<sequence>MKRLAVVGVGVLFVLAGGLIAGNIENPGFESGLEKWDVQGAPGAAFETLKEAASIGELGLRVKVISTPAAGMMTSSQLPVEPGKSYRLAYWFGGGGPTPAVASIEIVFFDEKGAALPAPQSPAGKKARTVATGSSSWAGYELAAIAPVGAKTAAVCIKPMNGQGGAVDFDDIRLEEMPAQSTGSTPPPLDSPRIQELKDEIQKNPTRGKQPPKVVIKLDDLKPAQGGGISPQWQRVVDYARAKNAKLSIGIIAQFMESGNAEFFKWVQDLNAAGSVEFWHHGWDHAAEGNLKEFSGQPYERQKDHMTRANALAKEKLGFVFTSFGAPFNATDASTVKVLSEDSDITVWIYGDPRNPAGKTVLPPSPVMIETRGRPDFEAFLEAYAHNRGIGSFAMQGHAGGWKDDAFDQFRAMVDFLQSQNAEFVFPRDFAGKD</sequence>
<dbReference type="Gene3D" id="2.60.120.260">
    <property type="entry name" value="Galactose-binding domain-like"/>
    <property type="match status" value="1"/>
</dbReference>
<name>A0A146G7W9_TERSA</name>
<keyword evidence="2" id="KW-1185">Reference proteome</keyword>
<dbReference type="InParanoid" id="A0A146G7W9"/>
<reference evidence="2" key="1">
    <citation type="journal article" date="2017" name="Genome Announc.">
        <title>Draft Genome Sequence of Terrimicrobium sacchariphilum NM-5T, a Facultative Anaerobic Soil Bacterium of the Class Spartobacteria.</title>
        <authorList>
            <person name="Qiu Y.L."/>
            <person name="Tourlousse D.M."/>
            <person name="Matsuura N."/>
            <person name="Ohashi A."/>
            <person name="Sekiguchi Y."/>
        </authorList>
    </citation>
    <scope>NUCLEOTIDE SEQUENCE [LARGE SCALE GENOMIC DNA]</scope>
    <source>
        <strain evidence="2">NM-5</strain>
    </source>
</reference>
<organism evidence="1 2">
    <name type="scientific">Terrimicrobium sacchariphilum</name>
    <dbReference type="NCBI Taxonomy" id="690879"/>
    <lineage>
        <taxon>Bacteria</taxon>
        <taxon>Pseudomonadati</taxon>
        <taxon>Verrucomicrobiota</taxon>
        <taxon>Terrimicrobiia</taxon>
        <taxon>Terrimicrobiales</taxon>
        <taxon>Terrimicrobiaceae</taxon>
        <taxon>Terrimicrobium</taxon>
    </lineage>
</organism>
<dbReference type="InterPro" id="IPR011330">
    <property type="entry name" value="Glyco_hydro/deAcase_b/a-brl"/>
</dbReference>
<dbReference type="GO" id="GO:0005975">
    <property type="term" value="P:carbohydrate metabolic process"/>
    <property type="evidence" value="ECO:0007669"/>
    <property type="project" value="InterPro"/>
</dbReference>
<dbReference type="STRING" id="690879.TSACC_21381"/>